<evidence type="ECO:0000313" key="7">
    <source>
        <dbReference type="Proteomes" id="UP001365542"/>
    </source>
</evidence>
<dbReference type="SUPFAM" id="SSF52540">
    <property type="entry name" value="P-loop containing nucleoside triphosphate hydrolases"/>
    <property type="match status" value="1"/>
</dbReference>
<dbReference type="PANTHER" id="PTHR24189:SF50">
    <property type="entry name" value="ANKYRIN REPEAT AND SOCS BOX PROTEIN 2"/>
    <property type="match status" value="1"/>
</dbReference>
<feature type="repeat" description="ANK" evidence="3">
    <location>
        <begin position="810"/>
        <end position="841"/>
    </location>
</feature>
<reference evidence="6 7" key="1">
    <citation type="submission" date="2019-10" db="EMBL/GenBank/DDBJ databases">
        <authorList>
            <person name="Palmer J.M."/>
        </authorList>
    </citation>
    <scope>NUCLEOTIDE SEQUENCE [LARGE SCALE GENOMIC DNA]</scope>
    <source>
        <strain evidence="6 7">TWF694</strain>
    </source>
</reference>
<dbReference type="Gene3D" id="3.40.50.300">
    <property type="entry name" value="P-loop containing nucleotide triphosphate hydrolases"/>
    <property type="match status" value="1"/>
</dbReference>
<evidence type="ECO:0000256" key="3">
    <source>
        <dbReference type="PROSITE-ProRule" id="PRU00023"/>
    </source>
</evidence>
<accession>A0AAV9WVA8</accession>
<dbReference type="SUPFAM" id="SSF48403">
    <property type="entry name" value="Ankyrin repeat"/>
    <property type="match status" value="1"/>
</dbReference>
<dbReference type="Gene3D" id="1.25.40.20">
    <property type="entry name" value="Ankyrin repeat-containing domain"/>
    <property type="match status" value="5"/>
</dbReference>
<dbReference type="InterPro" id="IPR002110">
    <property type="entry name" value="Ankyrin_rpt"/>
</dbReference>
<dbReference type="InterPro" id="IPR027417">
    <property type="entry name" value="P-loop_NTPase"/>
</dbReference>
<protein>
    <recommendedName>
        <fullName evidence="8">NACHT domain-containing protein</fullName>
    </recommendedName>
</protein>
<gene>
    <name evidence="6" type="ORF">TWF694_005462</name>
</gene>
<organism evidence="6 7">
    <name type="scientific">Orbilia ellipsospora</name>
    <dbReference type="NCBI Taxonomy" id="2528407"/>
    <lineage>
        <taxon>Eukaryota</taxon>
        <taxon>Fungi</taxon>
        <taxon>Dikarya</taxon>
        <taxon>Ascomycota</taxon>
        <taxon>Pezizomycotina</taxon>
        <taxon>Orbiliomycetes</taxon>
        <taxon>Orbiliales</taxon>
        <taxon>Orbiliaceae</taxon>
        <taxon>Orbilia</taxon>
    </lineage>
</organism>
<dbReference type="EMBL" id="JAVHJO010000017">
    <property type="protein sequence ID" value="KAK6525319.1"/>
    <property type="molecule type" value="Genomic_DNA"/>
</dbReference>
<feature type="repeat" description="ANK" evidence="3">
    <location>
        <begin position="543"/>
        <end position="575"/>
    </location>
</feature>
<sequence>MNNEFKNYQGQVANQANSITYNGPANYYFRSGSIPEEEEKFLKWLEAPSATDHVAAFHDNLNIRQPGTGELFLSSDEYNDWLSRKEILLCLGMPGAGKTIFASTVIDDLATRYLNRPEIGIAFIYFNYKRTDEQQIDKVLCALLKQLVQKQDSIPGCIKAMYNRHRGQNKPSRGEILAMLHDVVALYTRVFFVLDAIDEYQLTDSGNDGRLVFLDKLFEFYSKANINILATSRPSPDIITELTENGSARLEIRASDEDVKKYLKSLIKMSGNASLKRHQETIMAKICQLVDGMFLLAKLYFEAIKRKLNLKAVNGVLETLVARREKKKLANGVPWESAPYDSAYEDTMARIDENDHDAKLLAHRTLGWIICAKRPLNTTELQHALAVEFENENEVELDEENISELESIIAVCAGLVTIDQESDVIRLVHYTTQEFFERTWQQWFPDAHRDVTLTCLKYMSYDTFRLGPSPEVASLAERLNLNPLYYYAVENWANHVRTVSGDAKHSVQTTPLVQKFLQDKNLRLSFVQVDFMGPVGWGVGYPTDFSELHVAAYLGLIDLATALIEAKADIEAKDNEDGQTPLAWAAKNGHQVVVQLLIEAGANIDPRDYYNKTPLLWAAERGHQAAAQLLLEAGADTEAKNERQRQTPLLWAAERGYQAVVRLLIKAGANIETKNDFNQTPLSRAAQNGYPAVVQLLIEAGANIDSKDGLGRAPLSWAAEKGHHAAVQLLIEAGADIETKIERDGQTPLLWAAQKGHQAVVQLLIEAGADIDVRSTDGRTPLSWAAEKGHQAVVQFLIEAGANIDPKYGYGQTPLSLAAEEGYQEVVQLLVGAGAGANTTK</sequence>
<dbReference type="PROSITE" id="PS50297">
    <property type="entry name" value="ANK_REP_REGION"/>
    <property type="match status" value="9"/>
</dbReference>
<feature type="repeat" description="ANK" evidence="3">
    <location>
        <begin position="710"/>
        <end position="742"/>
    </location>
</feature>
<proteinExistence type="predicted"/>
<feature type="repeat" description="ANK" evidence="3">
    <location>
        <begin position="777"/>
        <end position="809"/>
    </location>
</feature>
<keyword evidence="1" id="KW-0677">Repeat</keyword>
<dbReference type="PANTHER" id="PTHR24189">
    <property type="entry name" value="MYOTROPHIN"/>
    <property type="match status" value="1"/>
</dbReference>
<dbReference type="Pfam" id="PF12796">
    <property type="entry name" value="Ank_2"/>
    <property type="match status" value="2"/>
</dbReference>
<evidence type="ECO:0000259" key="5">
    <source>
        <dbReference type="Pfam" id="PF24883"/>
    </source>
</evidence>
<dbReference type="InterPro" id="IPR036770">
    <property type="entry name" value="Ankyrin_rpt-contain_sf"/>
</dbReference>
<keyword evidence="2 3" id="KW-0040">ANK repeat</keyword>
<dbReference type="PRINTS" id="PR01415">
    <property type="entry name" value="ANKYRIN"/>
</dbReference>
<dbReference type="InterPro" id="IPR050745">
    <property type="entry name" value="Multifunctional_regulatory"/>
</dbReference>
<dbReference type="Proteomes" id="UP001365542">
    <property type="component" value="Unassembled WGS sequence"/>
</dbReference>
<keyword evidence="7" id="KW-1185">Reference proteome</keyword>
<evidence type="ECO:0000256" key="2">
    <source>
        <dbReference type="ARBA" id="ARBA00023043"/>
    </source>
</evidence>
<dbReference type="AlphaFoldDB" id="A0AAV9WVA8"/>
<feature type="repeat" description="ANK" evidence="3">
    <location>
        <begin position="644"/>
        <end position="676"/>
    </location>
</feature>
<comment type="caution">
    <text evidence="6">The sequence shown here is derived from an EMBL/GenBank/DDBJ whole genome shotgun (WGS) entry which is preliminary data.</text>
</comment>
<dbReference type="Pfam" id="PF13637">
    <property type="entry name" value="Ank_4"/>
    <property type="match status" value="1"/>
</dbReference>
<evidence type="ECO:0000259" key="4">
    <source>
        <dbReference type="Pfam" id="PF22939"/>
    </source>
</evidence>
<evidence type="ECO:0000313" key="6">
    <source>
        <dbReference type="EMBL" id="KAK6525319.1"/>
    </source>
</evidence>
<feature type="repeat" description="ANK" evidence="3">
    <location>
        <begin position="610"/>
        <end position="642"/>
    </location>
</feature>
<dbReference type="SMART" id="SM00248">
    <property type="entry name" value="ANK"/>
    <property type="match status" value="9"/>
</dbReference>
<name>A0AAV9WVA8_9PEZI</name>
<dbReference type="InterPro" id="IPR056884">
    <property type="entry name" value="NPHP3-like_N"/>
</dbReference>
<dbReference type="Pfam" id="PF22939">
    <property type="entry name" value="WHD_GPIID"/>
    <property type="match status" value="1"/>
</dbReference>
<feature type="domain" description="GPI inositol-deacylase winged helix" evidence="4">
    <location>
        <begin position="358"/>
        <end position="436"/>
    </location>
</feature>
<dbReference type="PROSITE" id="PS50088">
    <property type="entry name" value="ANK_REPEAT"/>
    <property type="match status" value="9"/>
</dbReference>
<dbReference type="Pfam" id="PF00023">
    <property type="entry name" value="Ank"/>
    <property type="match status" value="2"/>
</dbReference>
<feature type="repeat" description="ANK" evidence="3">
    <location>
        <begin position="577"/>
        <end position="609"/>
    </location>
</feature>
<evidence type="ECO:0008006" key="8">
    <source>
        <dbReference type="Google" id="ProtNLM"/>
    </source>
</evidence>
<dbReference type="Pfam" id="PF24883">
    <property type="entry name" value="NPHP3_N"/>
    <property type="match status" value="1"/>
</dbReference>
<evidence type="ECO:0000256" key="1">
    <source>
        <dbReference type="ARBA" id="ARBA00022737"/>
    </source>
</evidence>
<feature type="repeat" description="ANK" evidence="3">
    <location>
        <begin position="677"/>
        <end position="709"/>
    </location>
</feature>
<feature type="domain" description="Nephrocystin 3-like N-terminal" evidence="5">
    <location>
        <begin position="67"/>
        <end position="233"/>
    </location>
</feature>
<dbReference type="InterPro" id="IPR054471">
    <property type="entry name" value="GPIID_WHD"/>
</dbReference>
<feature type="repeat" description="ANK" evidence="3">
    <location>
        <begin position="744"/>
        <end position="776"/>
    </location>
</feature>